<dbReference type="Proteomes" id="UP000226079">
    <property type="component" value="Unassembled WGS sequence"/>
</dbReference>
<proteinExistence type="predicted"/>
<dbReference type="OrthoDB" id="5139062at2"/>
<keyword evidence="1" id="KW-0175">Coiled coil</keyword>
<feature type="coiled-coil region" evidence="1">
    <location>
        <begin position="229"/>
        <end position="263"/>
    </location>
</feature>
<comment type="caution">
    <text evidence="3">The sequence shown here is derived from an EMBL/GenBank/DDBJ whole genome shotgun (WGS) entry which is preliminary data.</text>
</comment>
<dbReference type="SUPFAM" id="SSF52540">
    <property type="entry name" value="P-loop containing nucleoside triphosphate hydrolases"/>
    <property type="match status" value="1"/>
</dbReference>
<evidence type="ECO:0000313" key="4">
    <source>
        <dbReference type="Proteomes" id="UP000226079"/>
    </source>
</evidence>
<gene>
    <name evidence="3" type="ORF">ATK74_0575</name>
</gene>
<dbReference type="EMBL" id="PDJC01000001">
    <property type="protein sequence ID" value="PFG16047.1"/>
    <property type="molecule type" value="Genomic_DNA"/>
</dbReference>
<reference evidence="3 4" key="1">
    <citation type="submission" date="2017-10" db="EMBL/GenBank/DDBJ databases">
        <title>Sequencing the genomes of 1000 actinobacteria strains.</title>
        <authorList>
            <person name="Klenk H.-P."/>
        </authorList>
    </citation>
    <scope>NUCLEOTIDE SEQUENCE [LARGE SCALE GENOMIC DNA]</scope>
    <source>
        <strain evidence="3 4">DSM 15597</strain>
    </source>
</reference>
<feature type="compositionally biased region" description="Low complexity" evidence="2">
    <location>
        <begin position="445"/>
        <end position="458"/>
    </location>
</feature>
<evidence type="ECO:0000313" key="3">
    <source>
        <dbReference type="EMBL" id="PFG16047.1"/>
    </source>
</evidence>
<sequence length="789" mass="85797">MHWRIDAHPTGGLQAISEIPDISPCLIEGPNGIGKTVAIQLLQLASGTVPSAFTARPELWKSFRDRLGNAELTGSGLNGATDIQLKMVPSQWPDQPVEPSEWIGECRIDGARASFADLSSLLDVNHISGTEDLVQTLARHIETFEGHLRDVSGLLRKRHLDVRGHAGPAIELLSRFEPGQSARDHDAVVRCDDNLVSAIEAARQADDSLRALMRGIELLNKVASLDADADALLSQRRAVAARVAELEQRLEGARANAETLSSAVAAQGDAGRRLAAGQRLLRTRSARAAKTRAEMEAEAFVLDLEPNQSAISRAKDDCLEQVGLTRARLTSLDTAGEVREVVEQTLGLLSATSDSVRDEELAQGFEPRLTVRAALDALGATSRSLRDQPTPAEVRELNSRVNDLAVRLRTIDHLGALVEQAHREEELADEAEQDLVRLEEEADDAGASSEASKEAQQSVGALENELGKLRIELAALDRAAAARGMVSREDAELDLLEIEDHLGVLRTEWLRVEPDYRRNLARADEEVMSATTSLDQARRRQSAHSAETAELVRSIATDDRFAWMLTVEGGDSTAPLADRLERVKAAVNEAVSLPDDLADLMLTLQGVAQSVLQRGLNDSPLLDSSRHLIKPLRRVLGARLTATLNTPAIRARVFENATITDIDPADGTVSLMLTDGSADIRALASYSTGEQAFAFTQARIADIEPSAKPNRLLFLDEFGAFVSADRMPDLAAFLSSGIVKQVAEQVIVVLPLQVDYEAELEDTRGSLRAKYEERSRQIKQRGYSAVELS</sequence>
<protein>
    <submittedName>
        <fullName evidence="3">Uncharacterized protein</fullName>
    </submittedName>
</protein>
<accession>A0A2A9CNL4</accession>
<feature type="region of interest" description="Disordered" evidence="2">
    <location>
        <begin position="440"/>
        <end position="459"/>
    </location>
</feature>
<keyword evidence="4" id="KW-1185">Reference proteome</keyword>
<evidence type="ECO:0000256" key="2">
    <source>
        <dbReference type="SAM" id="MobiDB-lite"/>
    </source>
</evidence>
<dbReference type="InterPro" id="IPR027417">
    <property type="entry name" value="P-loop_NTPase"/>
</dbReference>
<dbReference type="RefSeq" id="WP_143483536.1">
    <property type="nucleotide sequence ID" value="NZ_PDJC01000001.1"/>
</dbReference>
<name>A0A2A9CNL4_9ACTN</name>
<organism evidence="3 4">
    <name type="scientific">Propionicimonas paludicola</name>
    <dbReference type="NCBI Taxonomy" id="185243"/>
    <lineage>
        <taxon>Bacteria</taxon>
        <taxon>Bacillati</taxon>
        <taxon>Actinomycetota</taxon>
        <taxon>Actinomycetes</taxon>
        <taxon>Propionibacteriales</taxon>
        <taxon>Nocardioidaceae</taxon>
        <taxon>Propionicimonas</taxon>
    </lineage>
</organism>
<dbReference type="AlphaFoldDB" id="A0A2A9CNL4"/>
<evidence type="ECO:0000256" key="1">
    <source>
        <dbReference type="SAM" id="Coils"/>
    </source>
</evidence>